<keyword evidence="7" id="KW-0479">Metal-binding</keyword>
<dbReference type="PANTHER" id="PTHR10696:SF51">
    <property type="entry name" value="TRIMETHYLLYSINE DIOXYGENASE, MITOCHONDRIAL"/>
    <property type="match status" value="1"/>
</dbReference>
<dbReference type="PANTHER" id="PTHR10696">
    <property type="entry name" value="GAMMA-BUTYROBETAINE HYDROXYLASE-RELATED"/>
    <property type="match status" value="1"/>
</dbReference>
<keyword evidence="20" id="KW-1185">Reference proteome</keyword>
<dbReference type="GO" id="GO:0005506">
    <property type="term" value="F:iron ion binding"/>
    <property type="evidence" value="ECO:0007669"/>
    <property type="project" value="InterPro"/>
</dbReference>
<dbReference type="GO" id="GO:0045329">
    <property type="term" value="P:carnitine biosynthetic process"/>
    <property type="evidence" value="ECO:0007669"/>
    <property type="project" value="UniProtKB-UniPathway"/>
</dbReference>
<dbReference type="Proteomes" id="UP000037069">
    <property type="component" value="Unassembled WGS sequence"/>
</dbReference>
<evidence type="ECO:0000256" key="15">
    <source>
        <dbReference type="ARBA" id="ARBA00046008"/>
    </source>
</evidence>
<keyword evidence="9" id="KW-0223">Dioxygenase</keyword>
<evidence type="ECO:0000259" key="18">
    <source>
        <dbReference type="Pfam" id="PF06155"/>
    </source>
</evidence>
<evidence type="ECO:0000313" key="20">
    <source>
        <dbReference type="Proteomes" id="UP000037069"/>
    </source>
</evidence>
<organism evidence="19 20">
    <name type="scientific">Lucilia cuprina</name>
    <name type="common">Green bottle fly</name>
    <name type="synonym">Australian sheep blowfly</name>
    <dbReference type="NCBI Taxonomy" id="7375"/>
    <lineage>
        <taxon>Eukaryota</taxon>
        <taxon>Metazoa</taxon>
        <taxon>Ecdysozoa</taxon>
        <taxon>Arthropoda</taxon>
        <taxon>Hexapoda</taxon>
        <taxon>Insecta</taxon>
        <taxon>Pterygota</taxon>
        <taxon>Neoptera</taxon>
        <taxon>Endopterygota</taxon>
        <taxon>Diptera</taxon>
        <taxon>Brachycera</taxon>
        <taxon>Muscomorpha</taxon>
        <taxon>Oestroidea</taxon>
        <taxon>Calliphoridae</taxon>
        <taxon>Luciliinae</taxon>
        <taxon>Lucilia</taxon>
    </lineage>
</organism>
<evidence type="ECO:0000256" key="13">
    <source>
        <dbReference type="ARBA" id="ARBA00031778"/>
    </source>
</evidence>
<feature type="domain" description="Gamma-butyrobetaine hydroxylase-like N-terminal" evidence="18">
    <location>
        <begin position="16"/>
        <end position="97"/>
    </location>
</feature>
<evidence type="ECO:0000256" key="14">
    <source>
        <dbReference type="ARBA" id="ARBA00032283"/>
    </source>
</evidence>
<evidence type="ECO:0000313" key="19">
    <source>
        <dbReference type="EMBL" id="KNC31240.1"/>
    </source>
</evidence>
<evidence type="ECO:0000256" key="12">
    <source>
        <dbReference type="ARBA" id="ARBA00030363"/>
    </source>
</evidence>
<dbReference type="InterPro" id="IPR050411">
    <property type="entry name" value="AlphaKG_dependent_hydroxylases"/>
</dbReference>
<dbReference type="EC" id="1.14.11.8" evidence="5"/>
<dbReference type="Gene3D" id="3.30.2020.30">
    <property type="match status" value="1"/>
</dbReference>
<evidence type="ECO:0000256" key="9">
    <source>
        <dbReference type="ARBA" id="ARBA00022964"/>
    </source>
</evidence>
<dbReference type="InterPro" id="IPR003819">
    <property type="entry name" value="TauD/TfdA-like"/>
</dbReference>
<evidence type="ECO:0000256" key="10">
    <source>
        <dbReference type="ARBA" id="ARBA00023002"/>
    </source>
</evidence>
<evidence type="ECO:0000256" key="16">
    <source>
        <dbReference type="ARBA" id="ARBA00049334"/>
    </source>
</evidence>
<dbReference type="InterPro" id="IPR042098">
    <property type="entry name" value="TauD-like_sf"/>
</dbReference>
<dbReference type="CDD" id="cd00250">
    <property type="entry name" value="CAS_like"/>
    <property type="match status" value="1"/>
</dbReference>
<comment type="catalytic activity">
    <reaction evidence="16">
        <text>N(6),N(6),N(6)-trimethyl-L-lysine + 2-oxoglutarate + O2 = (3S)-3-hydroxy-N(6),N(6),N(6)-trimethyl-L-lysine + succinate + CO2</text>
        <dbReference type="Rhea" id="RHEA:14181"/>
        <dbReference type="ChEBI" id="CHEBI:15379"/>
        <dbReference type="ChEBI" id="CHEBI:16526"/>
        <dbReference type="ChEBI" id="CHEBI:16810"/>
        <dbReference type="ChEBI" id="CHEBI:30031"/>
        <dbReference type="ChEBI" id="CHEBI:58100"/>
        <dbReference type="ChEBI" id="CHEBI:141499"/>
        <dbReference type="EC" id="1.14.11.8"/>
    </reaction>
</comment>
<accession>A0A0L0CG61</accession>
<gene>
    <name evidence="19" type="ORF">FF38_14308</name>
</gene>
<dbReference type="OMA" id="EKVCIQP"/>
<dbReference type="UniPathway" id="UPA00118"/>
<dbReference type="EMBL" id="JRES01000438">
    <property type="protein sequence ID" value="KNC31240.1"/>
    <property type="molecule type" value="Genomic_DNA"/>
</dbReference>
<dbReference type="STRING" id="7375.A0A0L0CG61"/>
<dbReference type="Pfam" id="PF06155">
    <property type="entry name" value="GBBH-like_N"/>
    <property type="match status" value="1"/>
</dbReference>
<dbReference type="InterPro" id="IPR010376">
    <property type="entry name" value="GBBH-like_N"/>
</dbReference>
<name>A0A0L0CG61_LUCCU</name>
<dbReference type="InterPro" id="IPR012776">
    <property type="entry name" value="Trimethyllysine_dOase"/>
</dbReference>
<evidence type="ECO:0000256" key="4">
    <source>
        <dbReference type="ARBA" id="ARBA00008654"/>
    </source>
</evidence>
<evidence type="ECO:0000256" key="6">
    <source>
        <dbReference type="ARBA" id="ARBA00016835"/>
    </source>
</evidence>
<dbReference type="AlphaFoldDB" id="A0A0L0CG61"/>
<reference evidence="19 20" key="1">
    <citation type="journal article" date="2015" name="Nat. Commun.">
        <title>Lucilia cuprina genome unlocks parasitic fly biology to underpin future interventions.</title>
        <authorList>
            <person name="Anstead C.A."/>
            <person name="Korhonen P.K."/>
            <person name="Young N.D."/>
            <person name="Hall R.S."/>
            <person name="Jex A.R."/>
            <person name="Murali S.C."/>
            <person name="Hughes D.S."/>
            <person name="Lee S.F."/>
            <person name="Perry T."/>
            <person name="Stroehlein A.J."/>
            <person name="Ansell B.R."/>
            <person name="Breugelmans B."/>
            <person name="Hofmann A."/>
            <person name="Qu J."/>
            <person name="Dugan S."/>
            <person name="Lee S.L."/>
            <person name="Chao H."/>
            <person name="Dinh H."/>
            <person name="Han Y."/>
            <person name="Doddapaneni H.V."/>
            <person name="Worley K.C."/>
            <person name="Muzny D.M."/>
            <person name="Ioannidis P."/>
            <person name="Waterhouse R.M."/>
            <person name="Zdobnov E.M."/>
            <person name="James P.J."/>
            <person name="Bagnall N.H."/>
            <person name="Kotze A.C."/>
            <person name="Gibbs R.A."/>
            <person name="Richards S."/>
            <person name="Batterham P."/>
            <person name="Gasser R.B."/>
        </authorList>
    </citation>
    <scope>NUCLEOTIDE SEQUENCE [LARGE SCALE GENOMIC DNA]</scope>
    <source>
        <strain evidence="19 20">LS</strain>
        <tissue evidence="19">Full body</tissue>
    </source>
</reference>
<dbReference type="OrthoDB" id="408743at2759"/>
<dbReference type="InterPro" id="IPR038492">
    <property type="entry name" value="GBBH-like_N_sf"/>
</dbReference>
<keyword evidence="11" id="KW-0408">Iron</keyword>
<dbReference type="NCBIfam" id="TIGR02410">
    <property type="entry name" value="carnitine_TMLD"/>
    <property type="match status" value="1"/>
</dbReference>
<keyword evidence="10" id="KW-0560">Oxidoreductase</keyword>
<dbReference type="SUPFAM" id="SSF51197">
    <property type="entry name" value="Clavaminate synthase-like"/>
    <property type="match status" value="1"/>
</dbReference>
<dbReference type="Pfam" id="PF02668">
    <property type="entry name" value="TauD"/>
    <property type="match status" value="1"/>
</dbReference>
<dbReference type="GO" id="GO:0050353">
    <property type="term" value="F:trimethyllysine dioxygenase activity"/>
    <property type="evidence" value="ECO:0007669"/>
    <property type="project" value="UniProtKB-EC"/>
</dbReference>
<dbReference type="GO" id="GO:0005739">
    <property type="term" value="C:mitochondrion"/>
    <property type="evidence" value="ECO:0007669"/>
    <property type="project" value="TreeGrafter"/>
</dbReference>
<dbReference type="FunFam" id="3.60.130.10:FF:000020">
    <property type="entry name" value="GG15479"/>
    <property type="match status" value="1"/>
</dbReference>
<dbReference type="FunFam" id="3.30.2020.30:FF:000002">
    <property type="entry name" value="Putative gamma-butyrobetaine dioxygenase"/>
    <property type="match status" value="1"/>
</dbReference>
<evidence type="ECO:0000256" key="3">
    <source>
        <dbReference type="ARBA" id="ARBA00005022"/>
    </source>
</evidence>
<evidence type="ECO:0000256" key="8">
    <source>
        <dbReference type="ARBA" id="ARBA00022873"/>
    </source>
</evidence>
<comment type="function">
    <text evidence="15">Converts trimethyllysine (TML) into hydroxytrimethyllysine (HTML).</text>
</comment>
<keyword evidence="8" id="KW-0124">Carnitine biosynthesis</keyword>
<comment type="cofactor">
    <cofactor evidence="2">
        <name>L-ascorbate</name>
        <dbReference type="ChEBI" id="CHEBI:38290"/>
    </cofactor>
</comment>
<evidence type="ECO:0000256" key="1">
    <source>
        <dbReference type="ARBA" id="ARBA00001954"/>
    </source>
</evidence>
<evidence type="ECO:0000256" key="11">
    <source>
        <dbReference type="ARBA" id="ARBA00023004"/>
    </source>
</evidence>
<comment type="caution">
    <text evidence="19">The sequence shown here is derived from an EMBL/GenBank/DDBJ whole genome shotgun (WGS) entry which is preliminary data.</text>
</comment>
<evidence type="ECO:0000259" key="17">
    <source>
        <dbReference type="Pfam" id="PF02668"/>
    </source>
</evidence>
<dbReference type="Gene3D" id="3.60.130.10">
    <property type="entry name" value="Clavaminate synthase-like"/>
    <property type="match status" value="1"/>
</dbReference>
<evidence type="ECO:0000256" key="2">
    <source>
        <dbReference type="ARBA" id="ARBA00001961"/>
    </source>
</evidence>
<evidence type="ECO:0000256" key="7">
    <source>
        <dbReference type="ARBA" id="ARBA00022723"/>
    </source>
</evidence>
<comment type="cofactor">
    <cofactor evidence="1">
        <name>Fe(2+)</name>
        <dbReference type="ChEBI" id="CHEBI:29033"/>
    </cofactor>
</comment>
<sequence>MLKISLLPEVKLKTLNRKMLNIKYNAKDEYLQINQFWLRDHCRCNKCYNETTKQRRYNLLDIPKDVKADDVTYLNEGKLLKVTCSDGHVSQYDMDFIYLNNKLSNHFHATKTKWNLPIILQNERHLRFKLTDLVGKESCVKDLVTSLIRYGLVFIDEVPANTTMTEMAIRRVFPVMKTFFGEMYTFSDAPDHADTAYTKEYIGSHTDNTYFCDAAGLQALHCLEHVNGTGGENFFVDGLHCALELKRRNPKAFEMLTKVHVPAEYIEDGQHHTHSAPIIRLDPNTQEIIQLRLNVYDRAVFNTLPQHEMSEFYESFRQFLEIVQSKENQWRLKLEPGTIVIFDNWRVYHGRHAYTGHRTMTGCYVQRTDYMSKARVLGIID</sequence>
<proteinExistence type="inferred from homology"/>
<protein>
    <recommendedName>
        <fullName evidence="6">Trimethyllysine dioxygenase, mitochondrial</fullName>
        <ecNumber evidence="5">1.14.11.8</ecNumber>
    </recommendedName>
    <alternativeName>
        <fullName evidence="13">Epsilon-trimethyllysine 2-oxoglutarate dioxygenase</fullName>
    </alternativeName>
    <alternativeName>
        <fullName evidence="12">TML hydroxylase</fullName>
    </alternativeName>
    <alternativeName>
        <fullName evidence="14">TML-alpha-ketoglutarate dioxygenase</fullName>
    </alternativeName>
</protein>
<evidence type="ECO:0000256" key="5">
    <source>
        <dbReference type="ARBA" id="ARBA00012267"/>
    </source>
</evidence>
<feature type="domain" description="TauD/TfdA-like" evidence="17">
    <location>
        <begin position="127"/>
        <end position="364"/>
    </location>
</feature>
<comment type="pathway">
    <text evidence="3">Amine and polyamine biosynthesis; carnitine biosynthesis.</text>
</comment>
<comment type="similarity">
    <text evidence="4">Belongs to the gamma-BBH/TMLD family.</text>
</comment>